<keyword evidence="1" id="KW-0472">Membrane</keyword>
<proteinExistence type="predicted"/>
<dbReference type="EMBL" id="JAMPKK010000032">
    <property type="protein sequence ID" value="MEP0865787.1"/>
    <property type="molecule type" value="Genomic_DNA"/>
</dbReference>
<protein>
    <submittedName>
        <fullName evidence="2">Uncharacterized protein</fullName>
    </submittedName>
</protein>
<keyword evidence="1" id="KW-1133">Transmembrane helix</keyword>
<keyword evidence="3" id="KW-1185">Reference proteome</keyword>
<dbReference type="RefSeq" id="WP_199295396.1">
    <property type="nucleotide sequence ID" value="NZ_JAMPKK010000032.1"/>
</dbReference>
<organism evidence="2 3">
    <name type="scientific">Funiculus sociatus GB2-A5</name>
    <dbReference type="NCBI Taxonomy" id="2933946"/>
    <lineage>
        <taxon>Bacteria</taxon>
        <taxon>Bacillati</taxon>
        <taxon>Cyanobacteriota</taxon>
        <taxon>Cyanophyceae</taxon>
        <taxon>Coleofasciculales</taxon>
        <taxon>Coleofasciculaceae</taxon>
        <taxon>Funiculus</taxon>
    </lineage>
</organism>
<sequence>MYKYSSRVGSQSWQANCGIMRAIAYTAIALMMMLWGCRATNNQSATWKIYNNPRYDFEFPYPSNWIAAPMPDNRDGRAFRDPQNPEVEILGVAGASLPEIELAPPGQKHPHTSMQQNFTTQQGISGKLQVELRSDISLMRLTLIQGRIRYYWQGRSPSGQFDDYYRFFYYVAGQYRIPEIKN</sequence>
<reference evidence="2 3" key="1">
    <citation type="submission" date="2022-04" db="EMBL/GenBank/DDBJ databases">
        <title>Positive selection, recombination, and allopatry shape intraspecific diversity of widespread and dominant cyanobacteria.</title>
        <authorList>
            <person name="Wei J."/>
            <person name="Shu W."/>
            <person name="Hu C."/>
        </authorList>
    </citation>
    <scope>NUCLEOTIDE SEQUENCE [LARGE SCALE GENOMIC DNA]</scope>
    <source>
        <strain evidence="2 3">GB2-A5</strain>
    </source>
</reference>
<comment type="caution">
    <text evidence="2">The sequence shown here is derived from an EMBL/GenBank/DDBJ whole genome shotgun (WGS) entry which is preliminary data.</text>
</comment>
<evidence type="ECO:0000256" key="1">
    <source>
        <dbReference type="SAM" id="Phobius"/>
    </source>
</evidence>
<feature type="transmembrane region" description="Helical" evidence="1">
    <location>
        <begin position="12"/>
        <end position="35"/>
    </location>
</feature>
<evidence type="ECO:0000313" key="3">
    <source>
        <dbReference type="Proteomes" id="UP001442494"/>
    </source>
</evidence>
<evidence type="ECO:0000313" key="2">
    <source>
        <dbReference type="EMBL" id="MEP0865787.1"/>
    </source>
</evidence>
<name>A0ABV0JQW4_9CYAN</name>
<accession>A0ABV0JQW4</accession>
<dbReference type="Proteomes" id="UP001442494">
    <property type="component" value="Unassembled WGS sequence"/>
</dbReference>
<gene>
    <name evidence="2" type="ORF">NDI37_15060</name>
</gene>
<keyword evidence="1" id="KW-0812">Transmembrane</keyword>